<keyword evidence="2" id="KW-1185">Reference proteome</keyword>
<evidence type="ECO:0000313" key="1">
    <source>
        <dbReference type="EMBL" id="KAH9483410.1"/>
    </source>
</evidence>
<dbReference type="Proteomes" id="UP000664032">
    <property type="component" value="Unassembled WGS sequence"/>
</dbReference>
<protein>
    <submittedName>
        <fullName evidence="1">Uncharacterized protein</fullName>
    </submittedName>
</protein>
<evidence type="ECO:0000313" key="2">
    <source>
        <dbReference type="Proteomes" id="UP000664032"/>
    </source>
</evidence>
<reference evidence="1" key="1">
    <citation type="submission" date="2021-10" db="EMBL/GenBank/DDBJ databases">
        <title>Psilocybe cubensis genome.</title>
        <authorList>
            <person name="Mckernan K.J."/>
            <person name="Crawford S."/>
            <person name="Trippe A."/>
            <person name="Kane L.T."/>
            <person name="Mclaughlin S."/>
        </authorList>
    </citation>
    <scope>NUCLEOTIDE SEQUENCE</scope>
    <source>
        <strain evidence="1">MGC-MH-2018</strain>
    </source>
</reference>
<name>A0ACB8H8B6_PSICU</name>
<organism evidence="1 2">
    <name type="scientific">Psilocybe cubensis</name>
    <name type="common">Psychedelic mushroom</name>
    <name type="synonym">Stropharia cubensis</name>
    <dbReference type="NCBI Taxonomy" id="181762"/>
    <lineage>
        <taxon>Eukaryota</taxon>
        <taxon>Fungi</taxon>
        <taxon>Dikarya</taxon>
        <taxon>Basidiomycota</taxon>
        <taxon>Agaricomycotina</taxon>
        <taxon>Agaricomycetes</taxon>
        <taxon>Agaricomycetidae</taxon>
        <taxon>Agaricales</taxon>
        <taxon>Agaricineae</taxon>
        <taxon>Strophariaceae</taxon>
        <taxon>Psilocybe</taxon>
    </lineage>
</organism>
<accession>A0ACB8H8B6</accession>
<dbReference type="EMBL" id="JAFIQS020000003">
    <property type="protein sequence ID" value="KAH9483410.1"/>
    <property type="molecule type" value="Genomic_DNA"/>
</dbReference>
<comment type="caution">
    <text evidence="1">The sequence shown here is derived from an EMBL/GenBank/DDBJ whole genome shotgun (WGS) entry which is preliminary data.</text>
</comment>
<proteinExistence type="predicted"/>
<gene>
    <name evidence="1" type="ORF">JR316_0002876</name>
</gene>
<sequence>MSRTNVYSTRLRSGRGSSARNEQLVADLAEPIDEPKIEEPDHDDDQDEDSFDPRGSLRSPFELRQPAARGNLAAEFARPDQSNTLDETAEPRERLDDWIRNNPNNLRNQNTETDQDDPVALAENALTQSQKDQISRRNAKVMTNVIRPEITRNESDVSKGEGPSKPNKGNVGTHYRLRSKARAIAKAWRHETEQKPIAVPTDATSDVIQERCTDDLITHRGR</sequence>